<dbReference type="Proteomes" id="UP000268014">
    <property type="component" value="Unassembled WGS sequence"/>
</dbReference>
<feature type="compositionally biased region" description="Basic and acidic residues" evidence="1">
    <location>
        <begin position="27"/>
        <end position="39"/>
    </location>
</feature>
<evidence type="ECO:0000313" key="2">
    <source>
        <dbReference type="EMBL" id="VDO05732.1"/>
    </source>
</evidence>
<keyword evidence="3" id="KW-1185">Reference proteome</keyword>
<name>A0A0N4VTE4_HAEPC</name>
<sequence>MGSIPCIEAVAGREPGCELSSITARESSYHRTESSKQETSRGVPMQSNQTDSLGHSGVESLDFFPELHRIINLDEYIKTASSAVHLLFVLRQMINSEPSNHAFAWGIVQELSELALFETGENNLHNNHSTTANDHPHYQSPNHEEHDIQLLTGNHFVDYHCKSTTGSAPQPAPASQSSYQAHMSRHREETHREETSRPVSQLSQFSEQKSFKRNVEEKTETKTIPGTTTVYTSDGNRNFSVQDVFNKREEMNETLPLGSISNTHANTQGGYRDQQGHDVSYKRETQTAVDPGKEYALLKEEEKRVVETDLEPGVISRHVTTKYYKKKTVTDTTTTTTPQ</sequence>
<feature type="compositionally biased region" description="Basic and acidic residues" evidence="1">
    <location>
        <begin position="186"/>
        <end position="196"/>
    </location>
</feature>
<feature type="compositionally biased region" description="Polar residues" evidence="1">
    <location>
        <begin position="198"/>
        <end position="208"/>
    </location>
</feature>
<feature type="compositionally biased region" description="Basic and acidic residues" evidence="1">
    <location>
        <begin position="209"/>
        <end position="221"/>
    </location>
</feature>
<reference evidence="4" key="1">
    <citation type="submission" date="2017-02" db="UniProtKB">
        <authorList>
            <consortium name="WormBaseParasite"/>
        </authorList>
    </citation>
    <scope>IDENTIFICATION</scope>
</reference>
<feature type="compositionally biased region" description="Low complexity" evidence="1">
    <location>
        <begin position="167"/>
        <end position="181"/>
    </location>
</feature>
<accession>A0A0N4VTE4</accession>
<protein>
    <submittedName>
        <fullName evidence="4">Rho-GAP domain-containing protein</fullName>
    </submittedName>
</protein>
<dbReference type="OrthoDB" id="5919374at2759"/>
<organism evidence="4">
    <name type="scientific">Haemonchus placei</name>
    <name type="common">Barber's pole worm</name>
    <dbReference type="NCBI Taxonomy" id="6290"/>
    <lineage>
        <taxon>Eukaryota</taxon>
        <taxon>Metazoa</taxon>
        <taxon>Ecdysozoa</taxon>
        <taxon>Nematoda</taxon>
        <taxon>Chromadorea</taxon>
        <taxon>Rhabditida</taxon>
        <taxon>Rhabditina</taxon>
        <taxon>Rhabditomorpha</taxon>
        <taxon>Strongyloidea</taxon>
        <taxon>Trichostrongylidae</taxon>
        <taxon>Haemonchus</taxon>
    </lineage>
</organism>
<dbReference type="WBParaSite" id="HPLM_0000056101-mRNA-1">
    <property type="protein sequence ID" value="HPLM_0000056101-mRNA-1"/>
    <property type="gene ID" value="HPLM_0000056101"/>
</dbReference>
<evidence type="ECO:0000313" key="4">
    <source>
        <dbReference type="WBParaSite" id="HPLM_0000056101-mRNA-1"/>
    </source>
</evidence>
<feature type="region of interest" description="Disordered" evidence="1">
    <location>
        <begin position="163"/>
        <end position="221"/>
    </location>
</feature>
<feature type="region of interest" description="Disordered" evidence="1">
    <location>
        <begin position="21"/>
        <end position="54"/>
    </location>
</feature>
<dbReference type="STRING" id="6290.A0A0N4VTE4"/>
<proteinExistence type="predicted"/>
<reference evidence="2 3" key="2">
    <citation type="submission" date="2018-11" db="EMBL/GenBank/DDBJ databases">
        <authorList>
            <consortium name="Pathogen Informatics"/>
        </authorList>
    </citation>
    <scope>NUCLEOTIDE SEQUENCE [LARGE SCALE GENOMIC DNA]</scope>
    <source>
        <strain evidence="2 3">MHpl1</strain>
    </source>
</reference>
<gene>
    <name evidence="2" type="ORF">HPLM_LOCUS562</name>
</gene>
<dbReference type="EMBL" id="UZAF01000422">
    <property type="protein sequence ID" value="VDO05732.1"/>
    <property type="molecule type" value="Genomic_DNA"/>
</dbReference>
<dbReference type="AlphaFoldDB" id="A0A0N4VTE4"/>
<evidence type="ECO:0000256" key="1">
    <source>
        <dbReference type="SAM" id="MobiDB-lite"/>
    </source>
</evidence>
<evidence type="ECO:0000313" key="3">
    <source>
        <dbReference type="Proteomes" id="UP000268014"/>
    </source>
</evidence>